<organism evidence="2 3">
    <name type="scientific">Cannabis sativa</name>
    <name type="common">Hemp</name>
    <name type="synonym">Marijuana</name>
    <dbReference type="NCBI Taxonomy" id="3483"/>
    <lineage>
        <taxon>Eukaryota</taxon>
        <taxon>Viridiplantae</taxon>
        <taxon>Streptophyta</taxon>
        <taxon>Embryophyta</taxon>
        <taxon>Tracheophyta</taxon>
        <taxon>Spermatophyta</taxon>
        <taxon>Magnoliopsida</taxon>
        <taxon>eudicotyledons</taxon>
        <taxon>Gunneridae</taxon>
        <taxon>Pentapetalae</taxon>
        <taxon>rosids</taxon>
        <taxon>fabids</taxon>
        <taxon>Rosales</taxon>
        <taxon>Cannabaceae</taxon>
        <taxon>Cannabis</taxon>
    </lineage>
</organism>
<protein>
    <submittedName>
        <fullName evidence="2">Uncharacterized protein</fullName>
    </submittedName>
</protein>
<accession>A0A803PFW3</accession>
<dbReference type="Proteomes" id="UP000596661">
    <property type="component" value="Chromosome 4"/>
</dbReference>
<dbReference type="AlphaFoldDB" id="A0A803PFW3"/>
<evidence type="ECO:0000313" key="2">
    <source>
        <dbReference type="EnsemblPlants" id="cds.evm.model.04.2171"/>
    </source>
</evidence>
<evidence type="ECO:0000256" key="1">
    <source>
        <dbReference type="SAM" id="MobiDB-lite"/>
    </source>
</evidence>
<reference evidence="2" key="1">
    <citation type="submission" date="2018-11" db="EMBL/GenBank/DDBJ databases">
        <authorList>
            <person name="Grassa J C."/>
        </authorList>
    </citation>
    <scope>NUCLEOTIDE SEQUENCE [LARGE SCALE GENOMIC DNA]</scope>
</reference>
<feature type="region of interest" description="Disordered" evidence="1">
    <location>
        <begin position="50"/>
        <end position="79"/>
    </location>
</feature>
<sequence length="79" mass="8867">MSKPGGVQKMKACLFDLLKQKMAGFCLKKETGNSTTAPKPFLAMRFSENSQRYSNGKGEVPKGLPGLEKKRRKYTLRRA</sequence>
<dbReference type="EMBL" id="UZAU01000405">
    <property type="status" value="NOT_ANNOTATED_CDS"/>
    <property type="molecule type" value="Genomic_DNA"/>
</dbReference>
<proteinExistence type="predicted"/>
<reference evidence="2" key="2">
    <citation type="submission" date="2021-03" db="UniProtKB">
        <authorList>
            <consortium name="EnsemblPlants"/>
        </authorList>
    </citation>
    <scope>IDENTIFICATION</scope>
</reference>
<keyword evidence="3" id="KW-1185">Reference proteome</keyword>
<dbReference type="Gramene" id="evm.model.04.2171">
    <property type="protein sequence ID" value="cds.evm.model.04.2171"/>
    <property type="gene ID" value="evm.TU.04.2171"/>
</dbReference>
<name>A0A803PFW3_CANSA</name>
<dbReference type="EnsemblPlants" id="evm.model.04.2171">
    <property type="protein sequence ID" value="cds.evm.model.04.2171"/>
    <property type="gene ID" value="evm.TU.04.2171"/>
</dbReference>
<feature type="compositionally biased region" description="Basic residues" evidence="1">
    <location>
        <begin position="69"/>
        <end position="79"/>
    </location>
</feature>
<evidence type="ECO:0000313" key="3">
    <source>
        <dbReference type="Proteomes" id="UP000596661"/>
    </source>
</evidence>